<dbReference type="PROSITE" id="PS51704">
    <property type="entry name" value="GP_PDE"/>
    <property type="match status" value="1"/>
</dbReference>
<dbReference type="InterPro" id="IPR030395">
    <property type="entry name" value="GP_PDE_dom"/>
</dbReference>
<dbReference type="SUPFAM" id="SSF51695">
    <property type="entry name" value="PLC-like phosphodiesterases"/>
    <property type="match status" value="1"/>
</dbReference>
<dbReference type="EMBL" id="ML210155">
    <property type="protein sequence ID" value="TFK28542.1"/>
    <property type="molecule type" value="Genomic_DNA"/>
</dbReference>
<dbReference type="Gene3D" id="3.20.20.190">
    <property type="entry name" value="Phosphatidylinositol (PI) phosphodiesterase"/>
    <property type="match status" value="1"/>
</dbReference>
<dbReference type="PANTHER" id="PTHR43805:SF1">
    <property type="entry name" value="GP-PDE DOMAIN-CONTAINING PROTEIN"/>
    <property type="match status" value="1"/>
</dbReference>
<accession>A0A5C3L7B7</accession>
<dbReference type="Pfam" id="PF03009">
    <property type="entry name" value="GDPD"/>
    <property type="match status" value="1"/>
</dbReference>
<keyword evidence="3" id="KW-1185">Reference proteome</keyword>
<reference evidence="2 3" key="1">
    <citation type="journal article" date="2019" name="Nat. Ecol. Evol.">
        <title>Megaphylogeny resolves global patterns of mushroom evolution.</title>
        <authorList>
            <person name="Varga T."/>
            <person name="Krizsan K."/>
            <person name="Foldi C."/>
            <person name="Dima B."/>
            <person name="Sanchez-Garcia M."/>
            <person name="Sanchez-Ramirez S."/>
            <person name="Szollosi G.J."/>
            <person name="Szarkandi J.G."/>
            <person name="Papp V."/>
            <person name="Albert L."/>
            <person name="Andreopoulos W."/>
            <person name="Angelini C."/>
            <person name="Antonin V."/>
            <person name="Barry K.W."/>
            <person name="Bougher N.L."/>
            <person name="Buchanan P."/>
            <person name="Buyck B."/>
            <person name="Bense V."/>
            <person name="Catcheside P."/>
            <person name="Chovatia M."/>
            <person name="Cooper J."/>
            <person name="Damon W."/>
            <person name="Desjardin D."/>
            <person name="Finy P."/>
            <person name="Geml J."/>
            <person name="Haridas S."/>
            <person name="Hughes K."/>
            <person name="Justo A."/>
            <person name="Karasinski D."/>
            <person name="Kautmanova I."/>
            <person name="Kiss B."/>
            <person name="Kocsube S."/>
            <person name="Kotiranta H."/>
            <person name="LaButti K.M."/>
            <person name="Lechner B.E."/>
            <person name="Liimatainen K."/>
            <person name="Lipzen A."/>
            <person name="Lukacs Z."/>
            <person name="Mihaltcheva S."/>
            <person name="Morgado L.N."/>
            <person name="Niskanen T."/>
            <person name="Noordeloos M.E."/>
            <person name="Ohm R.A."/>
            <person name="Ortiz-Santana B."/>
            <person name="Ovrebo C."/>
            <person name="Racz N."/>
            <person name="Riley R."/>
            <person name="Savchenko A."/>
            <person name="Shiryaev A."/>
            <person name="Soop K."/>
            <person name="Spirin V."/>
            <person name="Szebenyi C."/>
            <person name="Tomsovsky M."/>
            <person name="Tulloss R.E."/>
            <person name="Uehling J."/>
            <person name="Grigoriev I.V."/>
            <person name="Vagvolgyi C."/>
            <person name="Papp T."/>
            <person name="Martin F.M."/>
            <person name="Miettinen O."/>
            <person name="Hibbett D.S."/>
            <person name="Nagy L.G."/>
        </authorList>
    </citation>
    <scope>NUCLEOTIDE SEQUENCE [LARGE SCALE GENOMIC DNA]</scope>
    <source>
        <strain evidence="2 3">CBS 121175</strain>
    </source>
</reference>
<dbReference type="Proteomes" id="UP000307440">
    <property type="component" value="Unassembled WGS sequence"/>
</dbReference>
<feature type="domain" description="GP-PDE" evidence="1">
    <location>
        <begin position="19"/>
        <end position="262"/>
    </location>
</feature>
<dbReference type="STRING" id="230819.A0A5C3L7B7"/>
<dbReference type="InterPro" id="IPR017946">
    <property type="entry name" value="PLC-like_Pdiesterase_TIM-brl"/>
</dbReference>
<dbReference type="AlphaFoldDB" id="A0A5C3L7B7"/>
<sequence length="342" mass="38797">MTVLSSTILSQDTTATVLPDCWGHRGASAAFPENTLASFELAIKDGAEGIETDVHVSADDVILMFHDPDLSRTTNGKGKIKERNWHGPDGMQHIKTKKEPIQSIPTFAETIAFLMKPENRHVTLNLDVKPHNEVTRIFTLMNDTITAQPDWQTALAPRILLGLWHPKFIKVAKEVLPYCRRAHIGWSIDVARRYFWDDVDTFSIAMCVLASPEGRRFLEECKKCDKQVAVWTVNTKEEMVEACRWGVDVIITDHTKTWLDLRRTLSGKPSPGSIVSATQYRLEFAGDYDSMSSQYSTLFYWTDFRYWTPFLWLINYLGTRRLEGLAGPLSLKEVDGVAEVVS</sequence>
<name>A0A5C3L7B7_COPMA</name>
<proteinExistence type="predicted"/>
<evidence type="ECO:0000313" key="3">
    <source>
        <dbReference type="Proteomes" id="UP000307440"/>
    </source>
</evidence>
<dbReference type="GO" id="GO:0008081">
    <property type="term" value="F:phosphoric diester hydrolase activity"/>
    <property type="evidence" value="ECO:0007669"/>
    <property type="project" value="InterPro"/>
</dbReference>
<evidence type="ECO:0000259" key="1">
    <source>
        <dbReference type="PROSITE" id="PS51704"/>
    </source>
</evidence>
<protein>
    <submittedName>
        <fullName evidence="2">PLC-like phosphodiesterase</fullName>
    </submittedName>
</protein>
<dbReference type="PANTHER" id="PTHR43805">
    <property type="entry name" value="GLYCEROPHOSPHORYL DIESTER PHOSPHODIESTERASE"/>
    <property type="match status" value="1"/>
</dbReference>
<evidence type="ECO:0000313" key="2">
    <source>
        <dbReference type="EMBL" id="TFK28542.1"/>
    </source>
</evidence>
<dbReference type="GO" id="GO:0006629">
    <property type="term" value="P:lipid metabolic process"/>
    <property type="evidence" value="ECO:0007669"/>
    <property type="project" value="InterPro"/>
</dbReference>
<dbReference type="OrthoDB" id="1058301at2759"/>
<organism evidence="2 3">
    <name type="scientific">Coprinopsis marcescibilis</name>
    <name type="common">Agaric fungus</name>
    <name type="synonym">Psathyrella marcescibilis</name>
    <dbReference type="NCBI Taxonomy" id="230819"/>
    <lineage>
        <taxon>Eukaryota</taxon>
        <taxon>Fungi</taxon>
        <taxon>Dikarya</taxon>
        <taxon>Basidiomycota</taxon>
        <taxon>Agaricomycotina</taxon>
        <taxon>Agaricomycetes</taxon>
        <taxon>Agaricomycetidae</taxon>
        <taxon>Agaricales</taxon>
        <taxon>Agaricineae</taxon>
        <taxon>Psathyrellaceae</taxon>
        <taxon>Coprinopsis</taxon>
    </lineage>
</organism>
<dbReference type="CDD" id="cd08570">
    <property type="entry name" value="GDPD_YPL206cp_fungi"/>
    <property type="match status" value="1"/>
</dbReference>
<gene>
    <name evidence="2" type="ORF">FA15DRAFT_42662</name>
</gene>